<gene>
    <name evidence="3" type="ORF">HQ36_00935</name>
</gene>
<dbReference type="SUPFAM" id="SSF52058">
    <property type="entry name" value="L domain-like"/>
    <property type="match status" value="1"/>
</dbReference>
<dbReference type="Proteomes" id="UP000030134">
    <property type="component" value="Unassembled WGS sequence"/>
</dbReference>
<evidence type="ECO:0008006" key="5">
    <source>
        <dbReference type="Google" id="ProtNLM"/>
    </source>
</evidence>
<name>A0A0A2G9I8_9PORP</name>
<dbReference type="EMBL" id="JQZW01000002">
    <property type="protein sequence ID" value="KGN99065.1"/>
    <property type="molecule type" value="Genomic_DNA"/>
</dbReference>
<keyword evidence="2" id="KW-0677">Repeat</keyword>
<evidence type="ECO:0000313" key="4">
    <source>
        <dbReference type="Proteomes" id="UP000030134"/>
    </source>
</evidence>
<evidence type="ECO:0000256" key="1">
    <source>
        <dbReference type="ARBA" id="ARBA00022614"/>
    </source>
</evidence>
<dbReference type="STRING" id="266762.HQ36_00935"/>
<sequence>MKRIFTIGLFLLGLISLLNEVFAQNEAIISEGDIPQYVSRSNVHLFEKLLRSQEDIATQESFQSISPASLKADNDSYVDIVLAKSEGEEVRFEANVPDEQIEGLNLVRVEPDPDGGSHNIRIYQVKKKNIRIKGSTEKPLTWIDTENTGIRSFDASHCETLEEFYANNNPELSKMDFSKNPRMRIVAAAFTQIDEVNVKGLKALSILAVAPAALSELDVTGCDALSFALIFGNRINDNKMTDFITSLPDLTATTNPGMLFVVDENPVTFEERNRCSVAHVTAAVRKGWGVFNEARKPYRGYDYAPSYSDDVITFQTSIKQNNSIFMRIEGKDNADVFVDGAEYWQRKNERDEYILKKKTVTLKGKVGYLDISGCEITDLNISGNLHLTTLRCADNPAIKTLDLSQHKDLEYIDIKGTNIASINVSNAKGLKSLKCATTKINKLDLSKATQLEVLHAANNTIRQVDLSVAKKLKELTISGCYLTKLDLTNNPLLEMVQVHDNSLSELLFTSDKLRRISVFGNQIKGEAMTAMIKSLPTAEKGDIEASIVIFSEGMEKPDGNVCTESDVREALSKNWKVKKIDANYNEHDYPGITALADVVGVLAVTIYPNPAQEYVILSGVQKGDKIELRTIEGVSLWKSVTEQDSLRIDLSTYPSGWYLLYTPQKTQLLRVDK</sequence>
<dbReference type="AlphaFoldDB" id="A0A0A2G9I8"/>
<dbReference type="PANTHER" id="PTHR47566">
    <property type="match status" value="1"/>
</dbReference>
<dbReference type="RefSeq" id="WP_036882708.1">
    <property type="nucleotide sequence ID" value="NZ_JQZW01000002.1"/>
</dbReference>
<dbReference type="Gene3D" id="3.80.10.10">
    <property type="entry name" value="Ribonuclease Inhibitor"/>
    <property type="match status" value="2"/>
</dbReference>
<dbReference type="eggNOG" id="COG4886">
    <property type="taxonomic scope" value="Bacteria"/>
</dbReference>
<dbReference type="InterPro" id="IPR032675">
    <property type="entry name" value="LRR_dom_sf"/>
</dbReference>
<evidence type="ECO:0000313" key="3">
    <source>
        <dbReference type="EMBL" id="KGN99065.1"/>
    </source>
</evidence>
<dbReference type="OrthoDB" id="1014625at2"/>
<organism evidence="3 4">
    <name type="scientific">Porphyromonas gingivicanis</name>
    <dbReference type="NCBI Taxonomy" id="266762"/>
    <lineage>
        <taxon>Bacteria</taxon>
        <taxon>Pseudomonadati</taxon>
        <taxon>Bacteroidota</taxon>
        <taxon>Bacteroidia</taxon>
        <taxon>Bacteroidales</taxon>
        <taxon>Porphyromonadaceae</taxon>
        <taxon>Porphyromonas</taxon>
    </lineage>
</organism>
<keyword evidence="1" id="KW-0433">Leucine-rich repeat</keyword>
<proteinExistence type="predicted"/>
<keyword evidence="4" id="KW-1185">Reference proteome</keyword>
<dbReference type="InterPro" id="IPR052574">
    <property type="entry name" value="CDIRP"/>
</dbReference>
<dbReference type="PANTHER" id="PTHR47566:SF1">
    <property type="entry name" value="PROTEIN NUD1"/>
    <property type="match status" value="1"/>
</dbReference>
<reference evidence="3 4" key="1">
    <citation type="submission" date="2014-08" db="EMBL/GenBank/DDBJ databases">
        <title>Porphyromonas gingivicanis strain:COT-022_OH1391 Genome sequencing.</title>
        <authorList>
            <person name="Wallis C."/>
            <person name="Deusch O."/>
            <person name="O'Flynn C."/>
            <person name="Davis I."/>
            <person name="Jospin G."/>
            <person name="Darling A.E."/>
            <person name="Coil D.A."/>
            <person name="Alexiev A."/>
            <person name="Horsfall A."/>
            <person name="Kirkwood N."/>
            <person name="Harris S."/>
            <person name="Eisen J.A."/>
        </authorList>
    </citation>
    <scope>NUCLEOTIDE SEQUENCE [LARGE SCALE GENOMIC DNA]</scope>
    <source>
        <strain evidence="4">COT-022 OH1391</strain>
    </source>
</reference>
<protein>
    <recommendedName>
        <fullName evidence="5">Secretion system C-terminal sorting domain-containing protein</fullName>
    </recommendedName>
</protein>
<dbReference type="GO" id="GO:0035591">
    <property type="term" value="F:signaling adaptor activity"/>
    <property type="evidence" value="ECO:0007669"/>
    <property type="project" value="TreeGrafter"/>
</dbReference>
<accession>A0A0A2G9I8</accession>
<comment type="caution">
    <text evidence="3">The sequence shown here is derived from an EMBL/GenBank/DDBJ whole genome shotgun (WGS) entry which is preliminary data.</text>
</comment>
<evidence type="ECO:0000256" key="2">
    <source>
        <dbReference type="ARBA" id="ARBA00022737"/>
    </source>
</evidence>